<protein>
    <submittedName>
        <fullName evidence="1">Uncharacterized protein</fullName>
    </submittedName>
</protein>
<organism evidence="1 2">
    <name type="scientific">Rubroshorea leprosula</name>
    <dbReference type="NCBI Taxonomy" id="152421"/>
    <lineage>
        <taxon>Eukaryota</taxon>
        <taxon>Viridiplantae</taxon>
        <taxon>Streptophyta</taxon>
        <taxon>Embryophyta</taxon>
        <taxon>Tracheophyta</taxon>
        <taxon>Spermatophyta</taxon>
        <taxon>Magnoliopsida</taxon>
        <taxon>eudicotyledons</taxon>
        <taxon>Gunneridae</taxon>
        <taxon>Pentapetalae</taxon>
        <taxon>rosids</taxon>
        <taxon>malvids</taxon>
        <taxon>Malvales</taxon>
        <taxon>Dipterocarpaceae</taxon>
        <taxon>Rubroshorea</taxon>
    </lineage>
</organism>
<reference evidence="1 2" key="1">
    <citation type="journal article" date="2021" name="Commun. Biol.">
        <title>The genome of Shorea leprosula (Dipterocarpaceae) highlights the ecological relevance of drought in aseasonal tropical rainforests.</title>
        <authorList>
            <person name="Ng K.K.S."/>
            <person name="Kobayashi M.J."/>
            <person name="Fawcett J.A."/>
            <person name="Hatakeyama M."/>
            <person name="Paape T."/>
            <person name="Ng C.H."/>
            <person name="Ang C.C."/>
            <person name="Tnah L.H."/>
            <person name="Lee C.T."/>
            <person name="Nishiyama T."/>
            <person name="Sese J."/>
            <person name="O'Brien M.J."/>
            <person name="Copetti D."/>
            <person name="Mohd Noor M.I."/>
            <person name="Ong R.C."/>
            <person name="Putra M."/>
            <person name="Sireger I.Z."/>
            <person name="Indrioko S."/>
            <person name="Kosugi Y."/>
            <person name="Izuno A."/>
            <person name="Isagi Y."/>
            <person name="Lee S.L."/>
            <person name="Shimizu K.K."/>
        </authorList>
    </citation>
    <scope>NUCLEOTIDE SEQUENCE [LARGE SCALE GENOMIC DNA]</scope>
    <source>
        <strain evidence="1">214</strain>
    </source>
</reference>
<dbReference type="Proteomes" id="UP001054252">
    <property type="component" value="Unassembled WGS sequence"/>
</dbReference>
<proteinExistence type="predicted"/>
<accession>A0AAV5MAK2</accession>
<keyword evidence="2" id="KW-1185">Reference proteome</keyword>
<evidence type="ECO:0000313" key="1">
    <source>
        <dbReference type="EMBL" id="GKV45903.1"/>
    </source>
</evidence>
<dbReference type="EMBL" id="BPVZ01000199">
    <property type="protein sequence ID" value="GKV45903.1"/>
    <property type="molecule type" value="Genomic_DNA"/>
</dbReference>
<evidence type="ECO:0000313" key="2">
    <source>
        <dbReference type="Proteomes" id="UP001054252"/>
    </source>
</evidence>
<sequence length="106" mass="11675">MLKTKRTVSASYTQASLFLPHFVRQLSPASNNVNPQESSRILGFVSAGVESQPTGGMEPDATEDIDMQEERVEIVHKDVSSSMLAGGVVRRRDGSTLERIKRQKNS</sequence>
<dbReference type="AlphaFoldDB" id="A0AAV5MAK2"/>
<gene>
    <name evidence="1" type="ORF">SLEP1_g52930</name>
</gene>
<name>A0AAV5MAK2_9ROSI</name>
<comment type="caution">
    <text evidence="1">The sequence shown here is derived from an EMBL/GenBank/DDBJ whole genome shotgun (WGS) entry which is preliminary data.</text>
</comment>